<dbReference type="NCBIfam" id="TIGR03014">
    <property type="entry name" value="EpsL"/>
    <property type="match status" value="1"/>
</dbReference>
<dbReference type="InterPro" id="IPR017465">
    <property type="entry name" value="EpsL_proteobac"/>
</dbReference>
<keyword evidence="2" id="KW-1185">Reference proteome</keyword>
<dbReference type="Proteomes" id="UP001596031">
    <property type="component" value="Unassembled WGS sequence"/>
</dbReference>
<organism evidence="1 2">
    <name type="scientific">Massilia jejuensis</name>
    <dbReference type="NCBI Taxonomy" id="648894"/>
    <lineage>
        <taxon>Bacteria</taxon>
        <taxon>Pseudomonadati</taxon>
        <taxon>Pseudomonadota</taxon>
        <taxon>Betaproteobacteria</taxon>
        <taxon>Burkholderiales</taxon>
        <taxon>Oxalobacteraceae</taxon>
        <taxon>Telluria group</taxon>
        <taxon>Massilia</taxon>
    </lineage>
</organism>
<proteinExistence type="predicted"/>
<gene>
    <name evidence="1" type="primary">epsL</name>
    <name evidence="1" type="ORF">ACFPOU_14035</name>
</gene>
<dbReference type="SUPFAM" id="SSF56935">
    <property type="entry name" value="Porins"/>
    <property type="match status" value="1"/>
</dbReference>
<comment type="caution">
    <text evidence="1">The sequence shown here is derived from an EMBL/GenBank/DDBJ whole genome shotgun (WGS) entry which is preliminary data.</text>
</comment>
<name>A0ABW0PHS9_9BURK</name>
<evidence type="ECO:0000313" key="2">
    <source>
        <dbReference type="Proteomes" id="UP001596031"/>
    </source>
</evidence>
<dbReference type="EMBL" id="JBHSMS010000040">
    <property type="protein sequence ID" value="MFC5512240.1"/>
    <property type="molecule type" value="Genomic_DNA"/>
</dbReference>
<dbReference type="RefSeq" id="WP_379722252.1">
    <property type="nucleotide sequence ID" value="NZ_JBHSMS010000040.1"/>
</dbReference>
<sequence length="398" mass="44345">MSRIRLHALAFLAGAIAVEPAWAIPGTALDLYGRIGWARDDNLLRIPDDAPAFDNQRSDAWTTLEFGAVYDKIIRRQRVLAVAKLSQVKFDHFRQLDYDGRDLQAAWHWQLGNRFSGRLGATYARTLAPYTDFPSDERNLREQRRAFFEGAWTLHPRWEARTAFSRDRFDYALAVQSFNDRTEEVAELEGRYLARGGSAVGLVLRRIDGKYPNRRPFAQGMPTDDFRQEEIKARVDWKASASTTVQGLAGYAWRSRPSFGAGRTSGANGRVTVLHEPNGKLAWRAALWRDFAPLESAVVGYTLNKGVSAGASWNASAKIRVDADAAYERRNYNRRAGLNVSGGLDDALRSASIKASWAVRRKLTLSAALLRQSRSGSTVLGIGNFKATTVAIDASAQF</sequence>
<reference evidence="2" key="1">
    <citation type="journal article" date="2019" name="Int. J. Syst. Evol. Microbiol.">
        <title>The Global Catalogue of Microorganisms (GCM) 10K type strain sequencing project: providing services to taxonomists for standard genome sequencing and annotation.</title>
        <authorList>
            <consortium name="The Broad Institute Genomics Platform"/>
            <consortium name="The Broad Institute Genome Sequencing Center for Infectious Disease"/>
            <person name="Wu L."/>
            <person name="Ma J."/>
        </authorList>
    </citation>
    <scope>NUCLEOTIDE SEQUENCE [LARGE SCALE GENOMIC DNA]</scope>
    <source>
        <strain evidence="2">CCUG 38813</strain>
    </source>
</reference>
<protein>
    <submittedName>
        <fullName evidence="1">XrtB/PEP-CTERM-associated polysaccharide biosynthesis outer membrane protein EpsL</fullName>
    </submittedName>
</protein>
<accession>A0ABW0PHS9</accession>
<evidence type="ECO:0000313" key="1">
    <source>
        <dbReference type="EMBL" id="MFC5512240.1"/>
    </source>
</evidence>